<dbReference type="Proteomes" id="UP000480350">
    <property type="component" value="Unassembled WGS sequence"/>
</dbReference>
<name>A0A7C9IG89_9RHOB</name>
<organism evidence="2 3">
    <name type="scientific">Kangsaoukella pontilimi</name>
    <dbReference type="NCBI Taxonomy" id="2691042"/>
    <lineage>
        <taxon>Bacteria</taxon>
        <taxon>Pseudomonadati</taxon>
        <taxon>Pseudomonadota</taxon>
        <taxon>Alphaproteobacteria</taxon>
        <taxon>Rhodobacterales</taxon>
        <taxon>Paracoccaceae</taxon>
        <taxon>Kangsaoukella</taxon>
    </lineage>
</organism>
<dbReference type="Pfam" id="PF20409">
    <property type="entry name" value="SnoaL_5"/>
    <property type="match status" value="1"/>
</dbReference>
<dbReference type="Gene3D" id="3.10.450.50">
    <property type="match status" value="1"/>
</dbReference>
<dbReference type="RefSeq" id="WP_160763605.1">
    <property type="nucleotide sequence ID" value="NZ_WUPT01000001.1"/>
</dbReference>
<keyword evidence="3" id="KW-1185">Reference proteome</keyword>
<reference evidence="2 3" key="1">
    <citation type="submission" date="2019-12" db="EMBL/GenBank/DDBJ databases">
        <authorList>
            <person name="Lee S.D."/>
        </authorList>
    </citation>
    <scope>NUCLEOTIDE SEQUENCE [LARGE SCALE GENOMIC DNA]</scope>
    <source>
        <strain evidence="2 3">GH1-50</strain>
    </source>
</reference>
<accession>A0A7C9IG89</accession>
<sequence>MSVKDIAEKLVQHCNTGTEGEALKTLYADDAVSIEPMAPEGQSPVSEGRAAIEAKHEWWNNTMKVHSAELEGPFINGNNFSLIFEIDAEDTTTGQRWKAKEVALYETDGDKIVRESFFMAPMG</sequence>
<gene>
    <name evidence="2" type="ORF">GQ651_07800</name>
</gene>
<evidence type="ECO:0000313" key="3">
    <source>
        <dbReference type="Proteomes" id="UP000480350"/>
    </source>
</evidence>
<dbReference type="EMBL" id="WUPT01000001">
    <property type="protein sequence ID" value="MXQ07747.1"/>
    <property type="molecule type" value="Genomic_DNA"/>
</dbReference>
<evidence type="ECO:0000259" key="1">
    <source>
        <dbReference type="Pfam" id="PF20409"/>
    </source>
</evidence>
<comment type="caution">
    <text evidence="2">The sequence shown here is derived from an EMBL/GenBank/DDBJ whole genome shotgun (WGS) entry which is preliminary data.</text>
</comment>
<dbReference type="SUPFAM" id="SSF54427">
    <property type="entry name" value="NTF2-like"/>
    <property type="match status" value="1"/>
</dbReference>
<dbReference type="InterPro" id="IPR046860">
    <property type="entry name" value="SnoaL_5"/>
</dbReference>
<protein>
    <submittedName>
        <fullName evidence="2">Nuclear transport factor 2 family protein</fullName>
    </submittedName>
</protein>
<reference evidence="2 3" key="2">
    <citation type="submission" date="2020-03" db="EMBL/GenBank/DDBJ databases">
        <title>Kangsaoukella pontilimi gen. nov., sp. nov., a new member of the family Rhodobacteraceae isolated from a tidal mudflat.</title>
        <authorList>
            <person name="Kim I.S."/>
        </authorList>
    </citation>
    <scope>NUCLEOTIDE SEQUENCE [LARGE SCALE GENOMIC DNA]</scope>
    <source>
        <strain evidence="2 3">GH1-50</strain>
    </source>
</reference>
<proteinExistence type="predicted"/>
<dbReference type="AlphaFoldDB" id="A0A7C9IG89"/>
<evidence type="ECO:0000313" key="2">
    <source>
        <dbReference type="EMBL" id="MXQ07747.1"/>
    </source>
</evidence>
<dbReference type="InterPro" id="IPR032710">
    <property type="entry name" value="NTF2-like_dom_sf"/>
</dbReference>
<feature type="domain" description="SnoaL-like" evidence="1">
    <location>
        <begin position="1"/>
        <end position="118"/>
    </location>
</feature>